<dbReference type="RefSeq" id="WP_230685899.1">
    <property type="nucleotide sequence ID" value="NZ_WNHN01001031.1"/>
</dbReference>
<sequence>MPTIAERLAEFQTKRNQLAEEKSALVTKAVVDEGRTLDEHEQEKDAQLTADIESIDKTITTLK</sequence>
<dbReference type="AlphaFoldDB" id="A0AAW9W8Z9"/>
<name>A0AAW9W8Z9_STREE</name>
<protein>
    <recommendedName>
        <fullName evidence="3">Phage major capsid protein</fullName>
    </recommendedName>
</protein>
<evidence type="ECO:0000313" key="2">
    <source>
        <dbReference type="Proteomes" id="UP000729182"/>
    </source>
</evidence>
<evidence type="ECO:0000313" key="1">
    <source>
        <dbReference type="EMBL" id="MTV78341.1"/>
    </source>
</evidence>
<comment type="caution">
    <text evidence="1">The sequence shown here is derived from an EMBL/GenBank/DDBJ whole genome shotgun (WGS) entry which is preliminary data.</text>
</comment>
<gene>
    <name evidence="1" type="ORF">GM535_14105</name>
</gene>
<dbReference type="EMBL" id="WNHN01001031">
    <property type="protein sequence ID" value="MTV78341.1"/>
    <property type="molecule type" value="Genomic_DNA"/>
</dbReference>
<accession>A0AAW9W8Z9</accession>
<organism evidence="1 2">
    <name type="scientific">Streptococcus pneumoniae</name>
    <dbReference type="NCBI Taxonomy" id="1313"/>
    <lineage>
        <taxon>Bacteria</taxon>
        <taxon>Bacillati</taxon>
        <taxon>Bacillota</taxon>
        <taxon>Bacilli</taxon>
        <taxon>Lactobacillales</taxon>
        <taxon>Streptococcaceae</taxon>
        <taxon>Streptococcus</taxon>
    </lineage>
</organism>
<proteinExistence type="predicted"/>
<feature type="non-terminal residue" evidence="1">
    <location>
        <position position="63"/>
    </location>
</feature>
<dbReference type="Proteomes" id="UP000729182">
    <property type="component" value="Unassembled WGS sequence"/>
</dbReference>
<evidence type="ECO:0008006" key="3">
    <source>
        <dbReference type="Google" id="ProtNLM"/>
    </source>
</evidence>
<reference evidence="1" key="1">
    <citation type="submission" date="2019-11" db="EMBL/GenBank/DDBJ databases">
        <title>Growth characteristics of pneumococcus vary with the chemical composition of the capsule and with environmental conditions.</title>
        <authorList>
            <person name="Tothpal A."/>
            <person name="Desobry K."/>
            <person name="Joshi S."/>
            <person name="Wyllie A.L."/>
            <person name="Weinberger D.M."/>
        </authorList>
    </citation>
    <scope>NUCLEOTIDE SEQUENCE</scope>
    <source>
        <strain evidence="1">Pnumococcus10A</strain>
    </source>
</reference>